<protein>
    <submittedName>
        <fullName evidence="2">Opacity protein-like surface antigen</fullName>
    </submittedName>
</protein>
<keyword evidence="3" id="KW-1185">Reference proteome</keyword>
<dbReference type="EMBL" id="JACHLC010000002">
    <property type="protein sequence ID" value="MBB6371144.1"/>
    <property type="molecule type" value="Genomic_DNA"/>
</dbReference>
<sequence>MSYLNIPIMFKYNVYNRLFVEAGPQIGFLLSSKITADYQDEDVIFEDGFTLDDKEFKNNIDFSIGVGASYYFTKNIFVGVRYNIGVSNVYKKGTDIIDDDGTYGTSRNGLLLVSVGYKF</sequence>
<dbReference type="InterPro" id="IPR025665">
    <property type="entry name" value="Beta-barrel_OMP_2"/>
</dbReference>
<dbReference type="Proteomes" id="UP000589738">
    <property type="component" value="Unassembled WGS sequence"/>
</dbReference>
<reference evidence="2 3" key="1">
    <citation type="submission" date="2020-08" db="EMBL/GenBank/DDBJ databases">
        <title>Functional genomics of gut bacteria from endangered species of beetles.</title>
        <authorList>
            <person name="Carlos-Shanley C."/>
        </authorList>
    </citation>
    <scope>NUCLEOTIDE SEQUENCE [LARGE SCALE GENOMIC DNA]</scope>
    <source>
        <strain evidence="2 3">S00136</strain>
    </source>
</reference>
<evidence type="ECO:0000259" key="1">
    <source>
        <dbReference type="Pfam" id="PF13568"/>
    </source>
</evidence>
<comment type="caution">
    <text evidence="2">The sequence shown here is derived from an EMBL/GenBank/DDBJ whole genome shotgun (WGS) entry which is preliminary data.</text>
</comment>
<dbReference type="Pfam" id="PF13568">
    <property type="entry name" value="OMP_b-brl_2"/>
    <property type="match status" value="1"/>
</dbReference>
<organism evidence="2 3">
    <name type="scientific">Chryseobacterium shigense</name>
    <dbReference type="NCBI Taxonomy" id="297244"/>
    <lineage>
        <taxon>Bacteria</taxon>
        <taxon>Pseudomonadati</taxon>
        <taxon>Bacteroidota</taxon>
        <taxon>Flavobacteriia</taxon>
        <taxon>Flavobacteriales</taxon>
        <taxon>Weeksellaceae</taxon>
        <taxon>Chryseobacterium group</taxon>
        <taxon>Chryseobacterium</taxon>
    </lineage>
</organism>
<dbReference type="AlphaFoldDB" id="A0A841N2Q5"/>
<evidence type="ECO:0000313" key="3">
    <source>
        <dbReference type="Proteomes" id="UP000589738"/>
    </source>
</evidence>
<name>A0A841N2Q5_9FLAO</name>
<accession>A0A841N2Q5</accession>
<gene>
    <name evidence="2" type="ORF">HNP36_002220</name>
</gene>
<proteinExistence type="predicted"/>
<evidence type="ECO:0000313" key="2">
    <source>
        <dbReference type="EMBL" id="MBB6371144.1"/>
    </source>
</evidence>
<feature type="domain" description="Outer membrane protein beta-barrel" evidence="1">
    <location>
        <begin position="1"/>
        <end position="90"/>
    </location>
</feature>